<protein>
    <submittedName>
        <fullName evidence="1">Uncharacterized protein</fullName>
    </submittedName>
</protein>
<accession>A0A9P7ANV9</accession>
<name>A0A9P7ANV9_9AGAM</name>
<comment type="caution">
    <text evidence="1">The sequence shown here is derived from an EMBL/GenBank/DDBJ whole genome shotgun (WGS) entry which is preliminary data.</text>
</comment>
<evidence type="ECO:0000313" key="1">
    <source>
        <dbReference type="EMBL" id="KAG1792102.1"/>
    </source>
</evidence>
<organism evidence="1 2">
    <name type="scientific">Suillus subaureus</name>
    <dbReference type="NCBI Taxonomy" id="48587"/>
    <lineage>
        <taxon>Eukaryota</taxon>
        <taxon>Fungi</taxon>
        <taxon>Dikarya</taxon>
        <taxon>Basidiomycota</taxon>
        <taxon>Agaricomycotina</taxon>
        <taxon>Agaricomycetes</taxon>
        <taxon>Agaricomycetidae</taxon>
        <taxon>Boletales</taxon>
        <taxon>Suillineae</taxon>
        <taxon>Suillaceae</taxon>
        <taxon>Suillus</taxon>
    </lineage>
</organism>
<evidence type="ECO:0000313" key="2">
    <source>
        <dbReference type="Proteomes" id="UP000807769"/>
    </source>
</evidence>
<keyword evidence="2" id="KW-1185">Reference proteome</keyword>
<dbReference type="RefSeq" id="XP_041184900.1">
    <property type="nucleotide sequence ID" value="XM_041337579.1"/>
</dbReference>
<proteinExistence type="predicted"/>
<reference evidence="1" key="1">
    <citation type="journal article" date="2020" name="New Phytol.">
        <title>Comparative genomics reveals dynamic genome evolution in host specialist ectomycorrhizal fungi.</title>
        <authorList>
            <person name="Lofgren L.A."/>
            <person name="Nguyen N.H."/>
            <person name="Vilgalys R."/>
            <person name="Ruytinx J."/>
            <person name="Liao H.L."/>
            <person name="Branco S."/>
            <person name="Kuo A."/>
            <person name="LaButti K."/>
            <person name="Lipzen A."/>
            <person name="Andreopoulos W."/>
            <person name="Pangilinan J."/>
            <person name="Riley R."/>
            <person name="Hundley H."/>
            <person name="Na H."/>
            <person name="Barry K."/>
            <person name="Grigoriev I.V."/>
            <person name="Stajich J.E."/>
            <person name="Kennedy P.G."/>
        </authorList>
    </citation>
    <scope>NUCLEOTIDE SEQUENCE</scope>
    <source>
        <strain evidence="1">MN1</strain>
    </source>
</reference>
<sequence length="69" mass="7917">MLVRDMAHMAAHSAIQTSIKHRLMLNSSAYDPHVMLRCLWSWRLSTHVTFIHGWMSLGVSDINNLKSLV</sequence>
<dbReference type="AlphaFoldDB" id="A0A9P7ANV9"/>
<dbReference type="GeneID" id="64631595"/>
<gene>
    <name evidence="1" type="ORF">BJ212DRAFT_1417895</name>
</gene>
<dbReference type="Proteomes" id="UP000807769">
    <property type="component" value="Unassembled WGS sequence"/>
</dbReference>
<dbReference type="EMBL" id="JABBWG010000528">
    <property type="protein sequence ID" value="KAG1792102.1"/>
    <property type="molecule type" value="Genomic_DNA"/>
</dbReference>